<evidence type="ECO:0000256" key="1">
    <source>
        <dbReference type="SAM" id="Phobius"/>
    </source>
</evidence>
<evidence type="ECO:0000313" key="2">
    <source>
        <dbReference type="EMBL" id="TCT03927.1"/>
    </source>
</evidence>
<keyword evidence="1" id="KW-0472">Membrane</keyword>
<name>A0A4R3LYX4_9HYPH</name>
<keyword evidence="1" id="KW-1133">Transmembrane helix</keyword>
<dbReference type="EMBL" id="SMAI01000008">
    <property type="protein sequence ID" value="TCT03927.1"/>
    <property type="molecule type" value="Genomic_DNA"/>
</dbReference>
<feature type="transmembrane region" description="Helical" evidence="1">
    <location>
        <begin position="64"/>
        <end position="83"/>
    </location>
</feature>
<dbReference type="AlphaFoldDB" id="A0A4R3LYX4"/>
<feature type="transmembrane region" description="Helical" evidence="1">
    <location>
        <begin position="89"/>
        <end position="109"/>
    </location>
</feature>
<keyword evidence="1" id="KW-0812">Transmembrane</keyword>
<dbReference type="Proteomes" id="UP000294664">
    <property type="component" value="Unassembled WGS sequence"/>
</dbReference>
<proteinExistence type="predicted"/>
<organism evidence="2 3">
    <name type="scientific">Aquabacter spiritensis</name>
    <dbReference type="NCBI Taxonomy" id="933073"/>
    <lineage>
        <taxon>Bacteria</taxon>
        <taxon>Pseudomonadati</taxon>
        <taxon>Pseudomonadota</taxon>
        <taxon>Alphaproteobacteria</taxon>
        <taxon>Hyphomicrobiales</taxon>
        <taxon>Xanthobacteraceae</taxon>
        <taxon>Aquabacter</taxon>
    </lineage>
</organism>
<gene>
    <name evidence="2" type="ORF">EDC64_10893</name>
</gene>
<dbReference type="RefSeq" id="WP_132032216.1">
    <property type="nucleotide sequence ID" value="NZ_SMAI01000008.1"/>
</dbReference>
<accession>A0A4R3LYX4</accession>
<evidence type="ECO:0000313" key="3">
    <source>
        <dbReference type="Proteomes" id="UP000294664"/>
    </source>
</evidence>
<keyword evidence="3" id="KW-1185">Reference proteome</keyword>
<sequence length="112" mass="11337">MVQRAVLLFVAVVFLCTGTAFLGVGLYHALLLSLAPWAAGLITGGIGLALAGLLAAIATRRRRVVAAAPLTGSAFGFATSSVSRAVENHPLAAIAAAAAVGLIQSMILGRRR</sequence>
<feature type="transmembrane region" description="Helical" evidence="1">
    <location>
        <begin position="7"/>
        <end position="28"/>
    </location>
</feature>
<feature type="transmembrane region" description="Helical" evidence="1">
    <location>
        <begin position="34"/>
        <end position="57"/>
    </location>
</feature>
<reference evidence="2 3" key="1">
    <citation type="submission" date="2019-03" db="EMBL/GenBank/DDBJ databases">
        <title>Genomic Encyclopedia of Type Strains, Phase IV (KMG-IV): sequencing the most valuable type-strain genomes for metagenomic binning, comparative biology and taxonomic classification.</title>
        <authorList>
            <person name="Goeker M."/>
        </authorList>
    </citation>
    <scope>NUCLEOTIDE SEQUENCE [LARGE SCALE GENOMIC DNA]</scope>
    <source>
        <strain evidence="2 3">DSM 9035</strain>
    </source>
</reference>
<protein>
    <submittedName>
        <fullName evidence="2">Uncharacterized protein</fullName>
    </submittedName>
</protein>
<comment type="caution">
    <text evidence="2">The sequence shown here is derived from an EMBL/GenBank/DDBJ whole genome shotgun (WGS) entry which is preliminary data.</text>
</comment>